<feature type="domain" description="EF-hand" evidence="5">
    <location>
        <begin position="76"/>
        <end position="111"/>
    </location>
</feature>
<reference evidence="6" key="1">
    <citation type="journal article" date="2014" name="Nat. Commun.">
        <title>The tobacco genome sequence and its comparison with those of tomato and potato.</title>
        <authorList>
            <person name="Sierro N."/>
            <person name="Battey J.N."/>
            <person name="Ouadi S."/>
            <person name="Bakaher N."/>
            <person name="Bovet L."/>
            <person name="Willig A."/>
            <person name="Goepfert S."/>
            <person name="Peitsch M.C."/>
            <person name="Ivanov N.V."/>
        </authorList>
    </citation>
    <scope>NUCLEOTIDE SEQUENCE [LARGE SCALE GENOMIC DNA]</scope>
</reference>
<dbReference type="GeneID" id="107793563"/>
<dbReference type="PaxDb" id="4097-A0A1S4A488"/>
<evidence type="ECO:0000256" key="3">
    <source>
        <dbReference type="ARBA" id="ARBA00022737"/>
    </source>
</evidence>
<dbReference type="GO" id="GO:0005509">
    <property type="term" value="F:calcium ion binding"/>
    <property type="evidence" value="ECO:0000318"/>
    <property type="project" value="GO_Central"/>
</dbReference>
<dbReference type="OMA" id="EWNRNIT"/>
<feature type="domain" description="EF-hand" evidence="5">
    <location>
        <begin position="147"/>
        <end position="182"/>
    </location>
</feature>
<evidence type="ECO:0000313" key="6">
    <source>
        <dbReference type="Proteomes" id="UP000790787"/>
    </source>
</evidence>
<dbReference type="OrthoDB" id="26525at2759"/>
<comment type="function">
    <text evidence="1">Potential calcium sensor.</text>
</comment>
<dbReference type="InterPro" id="IPR011992">
    <property type="entry name" value="EF-hand-dom_pair"/>
</dbReference>
<dbReference type="SUPFAM" id="SSF47473">
    <property type="entry name" value="EF-hand"/>
    <property type="match status" value="1"/>
</dbReference>
<sequence>MSNLNFLDLQYNLSKRKFLRKPTRMLFRINSRLLPVYQPSLDELKRVFDKFDTNKDGKISPGEYKGILRAMGKKNLLTKEVDKIFDVADADGDGFIDFKEFVEVQKKGGGVKTIDLQSAFHTFDKDGDGKISVQEVYELQQRLGEQCSLHDCRNMVRAVDANGDGVIDLEEFITMMTRTMTHY</sequence>
<dbReference type="FunFam" id="1.10.238.10:FF:000089">
    <property type="entry name" value="calmodulin-like protein 3"/>
    <property type="match status" value="1"/>
</dbReference>
<dbReference type="InterPro" id="IPR039647">
    <property type="entry name" value="EF_hand_pair_protein_CML-like"/>
</dbReference>
<dbReference type="InterPro" id="IPR018247">
    <property type="entry name" value="EF_Hand_1_Ca_BS"/>
</dbReference>
<dbReference type="PROSITE" id="PS00018">
    <property type="entry name" value="EF_HAND_1"/>
    <property type="match status" value="4"/>
</dbReference>
<gene>
    <name evidence="7" type="primary">LOC107793563</name>
</gene>
<dbReference type="RefSeq" id="XP_016471425.1">
    <property type="nucleotide sequence ID" value="XM_016615939.1"/>
</dbReference>
<evidence type="ECO:0000313" key="7">
    <source>
        <dbReference type="RefSeq" id="XP_016471425.1"/>
    </source>
</evidence>
<dbReference type="InterPro" id="IPR002048">
    <property type="entry name" value="EF_hand_dom"/>
</dbReference>
<dbReference type="PROSITE" id="PS50222">
    <property type="entry name" value="EF_HAND_2"/>
    <property type="match status" value="4"/>
</dbReference>
<dbReference type="SMART" id="SM00054">
    <property type="entry name" value="EFh"/>
    <property type="match status" value="4"/>
</dbReference>
<keyword evidence="2" id="KW-0479">Metal-binding</keyword>
<dbReference type="GO" id="GO:0005737">
    <property type="term" value="C:cytoplasm"/>
    <property type="evidence" value="ECO:0007669"/>
    <property type="project" value="UniProtKB-ARBA"/>
</dbReference>
<protein>
    <submittedName>
        <fullName evidence="7">Calmodulin-like protein 1</fullName>
    </submittedName>
    <submittedName>
        <fullName evidence="7">Calmodulin-like protein 30</fullName>
    </submittedName>
</protein>
<dbReference type="PANTHER" id="PTHR10891">
    <property type="entry name" value="EF-HAND CALCIUM-BINDING DOMAIN CONTAINING PROTEIN"/>
    <property type="match status" value="1"/>
</dbReference>
<feature type="domain" description="EF-hand" evidence="5">
    <location>
        <begin position="115"/>
        <end position="146"/>
    </location>
</feature>
<evidence type="ECO:0000256" key="2">
    <source>
        <dbReference type="ARBA" id="ARBA00022723"/>
    </source>
</evidence>
<dbReference type="KEGG" id="nta:107793563"/>
<keyword evidence="3" id="KW-0677">Repeat</keyword>
<keyword evidence="6" id="KW-1185">Reference proteome</keyword>
<dbReference type="STRING" id="4097.A0A1S4A488"/>
<organism evidence="6 7">
    <name type="scientific">Nicotiana tabacum</name>
    <name type="common">Common tobacco</name>
    <dbReference type="NCBI Taxonomy" id="4097"/>
    <lineage>
        <taxon>Eukaryota</taxon>
        <taxon>Viridiplantae</taxon>
        <taxon>Streptophyta</taxon>
        <taxon>Embryophyta</taxon>
        <taxon>Tracheophyta</taxon>
        <taxon>Spermatophyta</taxon>
        <taxon>Magnoliopsida</taxon>
        <taxon>eudicotyledons</taxon>
        <taxon>Gunneridae</taxon>
        <taxon>Pentapetalae</taxon>
        <taxon>asterids</taxon>
        <taxon>lamiids</taxon>
        <taxon>Solanales</taxon>
        <taxon>Solanaceae</taxon>
        <taxon>Nicotianoideae</taxon>
        <taxon>Nicotianeae</taxon>
        <taxon>Nicotiana</taxon>
    </lineage>
</organism>
<evidence type="ECO:0000256" key="1">
    <source>
        <dbReference type="ARBA" id="ARBA00003291"/>
    </source>
</evidence>
<dbReference type="Proteomes" id="UP000790787">
    <property type="component" value="Chromosome 4"/>
</dbReference>
<dbReference type="RefSeq" id="XP_016471425.1">
    <property type="nucleotide sequence ID" value="XM_016615939.2"/>
</dbReference>
<evidence type="ECO:0000259" key="5">
    <source>
        <dbReference type="PROSITE" id="PS50222"/>
    </source>
</evidence>
<dbReference type="AlphaFoldDB" id="A0A1S4A488"/>
<accession>A0A1S4A488</accession>
<dbReference type="CDD" id="cd00051">
    <property type="entry name" value="EFh"/>
    <property type="match status" value="2"/>
</dbReference>
<proteinExistence type="predicted"/>
<reference evidence="7" key="2">
    <citation type="submission" date="2025-08" db="UniProtKB">
        <authorList>
            <consortium name="RefSeq"/>
        </authorList>
    </citation>
    <scope>IDENTIFICATION</scope>
    <source>
        <tissue evidence="7">Leaf</tissue>
    </source>
</reference>
<dbReference type="Gene3D" id="1.10.238.10">
    <property type="entry name" value="EF-hand"/>
    <property type="match status" value="2"/>
</dbReference>
<feature type="domain" description="EF-hand" evidence="5">
    <location>
        <begin position="39"/>
        <end position="74"/>
    </location>
</feature>
<dbReference type="Pfam" id="PF13499">
    <property type="entry name" value="EF-hand_7"/>
    <property type="match status" value="2"/>
</dbReference>
<keyword evidence="4" id="KW-0106">Calcium</keyword>
<name>A0A1S4A488_TOBAC</name>
<dbReference type="SMR" id="A0A1S4A488"/>
<evidence type="ECO:0000256" key="4">
    <source>
        <dbReference type="ARBA" id="ARBA00022837"/>
    </source>
</evidence>